<accession>A0A0E9V3M2</accession>
<dbReference type="EMBL" id="GBXM01035940">
    <property type="protein sequence ID" value="JAH72637.1"/>
    <property type="molecule type" value="Transcribed_RNA"/>
</dbReference>
<name>A0A0E9V3M2_ANGAN</name>
<reference evidence="1" key="2">
    <citation type="journal article" date="2015" name="Fish Shellfish Immunol.">
        <title>Early steps in the European eel (Anguilla anguilla)-Vibrio vulnificus interaction in the gills: Role of the RtxA13 toxin.</title>
        <authorList>
            <person name="Callol A."/>
            <person name="Pajuelo D."/>
            <person name="Ebbesson L."/>
            <person name="Teles M."/>
            <person name="MacKenzie S."/>
            <person name="Amaro C."/>
        </authorList>
    </citation>
    <scope>NUCLEOTIDE SEQUENCE</scope>
</reference>
<protein>
    <submittedName>
        <fullName evidence="1">Uncharacterized protein</fullName>
    </submittedName>
</protein>
<sequence length="48" mass="5276">MEFMGMLSCSPCLKTWVTMTSPLAVVTETDILSTTICLLPFSQYGITN</sequence>
<proteinExistence type="predicted"/>
<dbReference type="AlphaFoldDB" id="A0A0E9V3M2"/>
<reference evidence="1" key="1">
    <citation type="submission" date="2014-11" db="EMBL/GenBank/DDBJ databases">
        <authorList>
            <person name="Amaro Gonzalez C."/>
        </authorList>
    </citation>
    <scope>NUCLEOTIDE SEQUENCE</scope>
</reference>
<organism evidence="1">
    <name type="scientific">Anguilla anguilla</name>
    <name type="common">European freshwater eel</name>
    <name type="synonym">Muraena anguilla</name>
    <dbReference type="NCBI Taxonomy" id="7936"/>
    <lineage>
        <taxon>Eukaryota</taxon>
        <taxon>Metazoa</taxon>
        <taxon>Chordata</taxon>
        <taxon>Craniata</taxon>
        <taxon>Vertebrata</taxon>
        <taxon>Euteleostomi</taxon>
        <taxon>Actinopterygii</taxon>
        <taxon>Neopterygii</taxon>
        <taxon>Teleostei</taxon>
        <taxon>Anguilliformes</taxon>
        <taxon>Anguillidae</taxon>
        <taxon>Anguilla</taxon>
    </lineage>
</organism>
<evidence type="ECO:0000313" key="1">
    <source>
        <dbReference type="EMBL" id="JAH72637.1"/>
    </source>
</evidence>